<reference evidence="2 3" key="1">
    <citation type="submission" date="2015-09" db="EMBL/GenBank/DDBJ databases">
        <title>Genome sequence of the marine flavobacterium Croceitalea dokdonensis DOKDO 023 that contains proton- and sodium-pumping rhodopsins.</title>
        <authorList>
            <person name="Kwon S.-K."/>
            <person name="Lee H.K."/>
            <person name="Kwak M.-J."/>
            <person name="Kim J.F."/>
        </authorList>
    </citation>
    <scope>NUCLEOTIDE SEQUENCE [LARGE SCALE GENOMIC DNA]</scope>
    <source>
        <strain evidence="2 3">DOKDO 023</strain>
    </source>
</reference>
<dbReference type="PATRIC" id="fig|1300341.3.peg.2170"/>
<dbReference type="Proteomes" id="UP000050280">
    <property type="component" value="Unassembled WGS sequence"/>
</dbReference>
<dbReference type="InterPro" id="IPR046715">
    <property type="entry name" value="DUF6607"/>
</dbReference>
<dbReference type="AlphaFoldDB" id="A0A0P7AG17"/>
<feature type="chain" id="PRO_5006134815" description="Secreted protein" evidence="1">
    <location>
        <begin position="21"/>
        <end position="310"/>
    </location>
</feature>
<organism evidence="2 3">
    <name type="scientific">Croceitalea dokdonensis DOKDO 023</name>
    <dbReference type="NCBI Taxonomy" id="1300341"/>
    <lineage>
        <taxon>Bacteria</taxon>
        <taxon>Pseudomonadati</taxon>
        <taxon>Bacteroidota</taxon>
        <taxon>Flavobacteriia</taxon>
        <taxon>Flavobacteriales</taxon>
        <taxon>Flavobacteriaceae</taxon>
        <taxon>Croceitalea</taxon>
    </lineage>
</organism>
<dbReference type="EMBL" id="LDJX01000003">
    <property type="protein sequence ID" value="KPM32334.1"/>
    <property type="molecule type" value="Genomic_DNA"/>
</dbReference>
<accession>A0A0P7AG17</accession>
<feature type="signal peptide" evidence="1">
    <location>
        <begin position="1"/>
        <end position="20"/>
    </location>
</feature>
<dbReference type="OrthoDB" id="8564954at2"/>
<keyword evidence="1" id="KW-0732">Signal</keyword>
<dbReference type="Pfam" id="PF20311">
    <property type="entry name" value="DUF6607"/>
    <property type="match status" value="1"/>
</dbReference>
<evidence type="ECO:0008006" key="4">
    <source>
        <dbReference type="Google" id="ProtNLM"/>
    </source>
</evidence>
<evidence type="ECO:0000313" key="2">
    <source>
        <dbReference type="EMBL" id="KPM32334.1"/>
    </source>
</evidence>
<dbReference type="RefSeq" id="WP_054559080.1">
    <property type="nucleotide sequence ID" value="NZ_LDJX01000003.1"/>
</dbReference>
<gene>
    <name evidence="2" type="ORF">I595_1986</name>
</gene>
<evidence type="ECO:0000313" key="3">
    <source>
        <dbReference type="Proteomes" id="UP000050280"/>
    </source>
</evidence>
<comment type="caution">
    <text evidence="2">The sequence shown here is derived from an EMBL/GenBank/DDBJ whole genome shotgun (WGS) entry which is preliminary data.</text>
</comment>
<sequence length="310" mass="35576">MKEKILVTALAIAFTGALHAQSKKDQDREAIKEMCGCFEVTFNFAETFSYSQDSLYKPSKNKVDTALEWAQLVTDAEDEVVIQHILQVGNPAKPAIVKHWRQDWLFENTDLYLYNGDNNWTFHKKDADEVAGQWTQKVYQVDDSPRYEGTASWVHVDGKSYWENTAPAPLPRREYTTRADYNLTMRGNRHEITPEGWVHDQDNDKIVRKAGADDLLLAKEKGYNTYVKVPDARCKAAADWWVANQDKWADVRATWDDVFSRDMDLTLKEKVDNKVLYKHLFDDAVVGKKAISNVIESFVAKTENTGVKTK</sequence>
<evidence type="ECO:0000256" key="1">
    <source>
        <dbReference type="SAM" id="SignalP"/>
    </source>
</evidence>
<name>A0A0P7AG17_9FLAO</name>
<protein>
    <recommendedName>
        <fullName evidence="4">Secreted protein</fullName>
    </recommendedName>
</protein>
<proteinExistence type="predicted"/>
<keyword evidence="3" id="KW-1185">Reference proteome</keyword>
<dbReference type="STRING" id="1300341.I595_1986"/>